<dbReference type="AlphaFoldDB" id="A0A923MZ13"/>
<protein>
    <submittedName>
        <fullName evidence="4">FecR family protein</fullName>
    </submittedName>
</protein>
<dbReference type="Pfam" id="PF16344">
    <property type="entry name" value="FecR_C"/>
    <property type="match status" value="1"/>
</dbReference>
<dbReference type="GO" id="GO:0016989">
    <property type="term" value="F:sigma factor antagonist activity"/>
    <property type="evidence" value="ECO:0007669"/>
    <property type="project" value="TreeGrafter"/>
</dbReference>
<evidence type="ECO:0000313" key="4">
    <source>
        <dbReference type="EMBL" id="MBC5843765.1"/>
    </source>
</evidence>
<reference evidence="4 5" key="1">
    <citation type="submission" date="2020-08" db="EMBL/GenBank/DDBJ databases">
        <title>Description of novel Flavobacterium F-392 isolate.</title>
        <authorList>
            <person name="Saticioglu I.B."/>
            <person name="Duman M."/>
            <person name="Altun S."/>
        </authorList>
    </citation>
    <scope>NUCLEOTIDE SEQUENCE [LARGE SCALE GENOMIC DNA]</scope>
    <source>
        <strain evidence="4 5">F-392</strain>
    </source>
</reference>
<gene>
    <name evidence="4" type="ORF">H8R25_04855</name>
</gene>
<evidence type="ECO:0000313" key="5">
    <source>
        <dbReference type="Proteomes" id="UP000641454"/>
    </source>
</evidence>
<dbReference type="PANTHER" id="PTHR30273">
    <property type="entry name" value="PERIPLASMIC SIGNAL SENSOR AND SIGMA FACTOR ACTIVATOR FECR-RELATED"/>
    <property type="match status" value="1"/>
</dbReference>
<dbReference type="Gene3D" id="2.60.120.1440">
    <property type="match status" value="1"/>
</dbReference>
<proteinExistence type="predicted"/>
<organism evidence="4 5">
    <name type="scientific">Flavobacterium muglaense</name>
    <dbReference type="NCBI Taxonomy" id="2764716"/>
    <lineage>
        <taxon>Bacteria</taxon>
        <taxon>Pseudomonadati</taxon>
        <taxon>Bacteroidota</taxon>
        <taxon>Flavobacteriia</taxon>
        <taxon>Flavobacteriales</taxon>
        <taxon>Flavobacteriaceae</taxon>
        <taxon>Flavobacterium</taxon>
    </lineage>
</organism>
<keyword evidence="1" id="KW-0472">Membrane</keyword>
<sequence length="298" mass="34457">MKKNYLHAKWLNEEMNEEELAAFQASDDYELYEKIKIYSSQLEVADFNEEKIIQKIISRKKTKTKQITLYTIWFSKIAAILIIVLGLFYSVEKISIVNQITDNGEKRTFLLPDHSEVVLNSGSEVNYKKWNWNTNRELKLNGEAYFAVTKGKKFKVKTKLGIVTVLGTHFNVKTKKNQFNVTCFEGRVKVNYQKAQLILTSGQSVTFENGKQTNTTSQITKPIWIDNQMSFQQEKLTAIITEIEKQYNVTIIIKTKNTENVFSGKIPTNNLDTALQIISTTYNLNYSIAKDQIIFEEK</sequence>
<feature type="domain" description="Protein FecR C-terminal" evidence="3">
    <location>
        <begin position="229"/>
        <end position="294"/>
    </location>
</feature>
<dbReference type="PIRSF" id="PIRSF018266">
    <property type="entry name" value="FecR"/>
    <property type="match status" value="1"/>
</dbReference>
<dbReference type="EMBL" id="JACRUL010000007">
    <property type="protein sequence ID" value="MBC5843765.1"/>
    <property type="molecule type" value="Genomic_DNA"/>
</dbReference>
<dbReference type="RefSeq" id="WP_187017438.1">
    <property type="nucleotide sequence ID" value="NZ_JACRUK010000007.1"/>
</dbReference>
<feature type="transmembrane region" description="Helical" evidence="1">
    <location>
        <begin position="67"/>
        <end position="89"/>
    </location>
</feature>
<keyword evidence="1" id="KW-0812">Transmembrane</keyword>
<dbReference type="Proteomes" id="UP000641454">
    <property type="component" value="Unassembled WGS sequence"/>
</dbReference>
<feature type="domain" description="FecR protein" evidence="2">
    <location>
        <begin position="101"/>
        <end position="189"/>
    </location>
</feature>
<evidence type="ECO:0000259" key="3">
    <source>
        <dbReference type="Pfam" id="PF16344"/>
    </source>
</evidence>
<evidence type="ECO:0000256" key="1">
    <source>
        <dbReference type="SAM" id="Phobius"/>
    </source>
</evidence>
<name>A0A923MZ13_9FLAO</name>
<accession>A0A923MZ13</accession>
<dbReference type="Pfam" id="PF04773">
    <property type="entry name" value="FecR"/>
    <property type="match status" value="1"/>
</dbReference>
<keyword evidence="1" id="KW-1133">Transmembrane helix</keyword>
<dbReference type="PANTHER" id="PTHR30273:SF2">
    <property type="entry name" value="PROTEIN FECR"/>
    <property type="match status" value="1"/>
</dbReference>
<dbReference type="InterPro" id="IPR032508">
    <property type="entry name" value="FecR_C"/>
</dbReference>
<keyword evidence="5" id="KW-1185">Reference proteome</keyword>
<evidence type="ECO:0000259" key="2">
    <source>
        <dbReference type="Pfam" id="PF04773"/>
    </source>
</evidence>
<dbReference type="InterPro" id="IPR012373">
    <property type="entry name" value="Ferrdict_sens_TM"/>
</dbReference>
<dbReference type="InterPro" id="IPR006860">
    <property type="entry name" value="FecR"/>
</dbReference>
<comment type="caution">
    <text evidence="4">The sequence shown here is derived from an EMBL/GenBank/DDBJ whole genome shotgun (WGS) entry which is preliminary data.</text>
</comment>
<dbReference type="Gene3D" id="3.55.50.30">
    <property type="match status" value="1"/>
</dbReference>